<evidence type="ECO:0000256" key="7">
    <source>
        <dbReference type="SAM" id="Phobius"/>
    </source>
</evidence>
<keyword evidence="6 7" id="KW-0472">Membrane</keyword>
<keyword evidence="10" id="KW-1185">Reference proteome</keyword>
<sequence>MDSNKIKKIIFISFITMATFNMAHPVTPNLINTLGLPTYMFGVFYSTMAISNFVMSPIWGSISDIRGRKNIMIIGVVGYGISQLGFGFIPNQFIILIFRIMAGAMSVAFTTVSIAYITDISTEEERIKYMSYQTATISIAASVGALLGGFIGGYGYKYTFLVQFINCIISGAVIYFILDETVCIKSDKIKIYLKHLKPGKTYIDLSSTLGVMMVVMTLITISTTAYNSSINYYVESVLHMSTSINGMVMALAGVVALCMNLFVNPYLSKRVEDIKTIYIASAIAGISILLASLSSNIWFSLMMIIVFLAVSALITPIQQSLISKLAKNNYGEVIGIQGSFKAIGMVTGSLVSGFIFDYGNRLPFVLGGICCILVTSLLFGRSKNLKEQV</sequence>
<dbReference type="CDD" id="cd17325">
    <property type="entry name" value="MFS_MdtG_SLC18_like"/>
    <property type="match status" value="1"/>
</dbReference>
<keyword evidence="5 7" id="KW-1133">Transmembrane helix</keyword>
<dbReference type="GO" id="GO:0022857">
    <property type="term" value="F:transmembrane transporter activity"/>
    <property type="evidence" value="ECO:0007669"/>
    <property type="project" value="InterPro"/>
</dbReference>
<evidence type="ECO:0000256" key="3">
    <source>
        <dbReference type="ARBA" id="ARBA00022475"/>
    </source>
</evidence>
<evidence type="ECO:0000313" key="9">
    <source>
        <dbReference type="EMBL" id="SHG99023.1"/>
    </source>
</evidence>
<feature type="domain" description="Major facilitator superfamily (MFS) profile" evidence="8">
    <location>
        <begin position="1"/>
        <end position="386"/>
    </location>
</feature>
<dbReference type="GO" id="GO:0005886">
    <property type="term" value="C:plasma membrane"/>
    <property type="evidence" value="ECO:0007669"/>
    <property type="project" value="UniProtKB-SubCell"/>
</dbReference>
<evidence type="ECO:0000313" key="10">
    <source>
        <dbReference type="Proteomes" id="UP000243255"/>
    </source>
</evidence>
<dbReference type="EMBL" id="FQWX01000013">
    <property type="protein sequence ID" value="SHG99023.1"/>
    <property type="molecule type" value="Genomic_DNA"/>
</dbReference>
<dbReference type="PANTHER" id="PTHR43414">
    <property type="entry name" value="MULTIDRUG RESISTANCE PROTEIN MDTG"/>
    <property type="match status" value="1"/>
</dbReference>
<feature type="transmembrane region" description="Helical" evidence="7">
    <location>
        <begin position="297"/>
        <end position="317"/>
    </location>
</feature>
<dbReference type="OrthoDB" id="85643at2"/>
<proteinExistence type="predicted"/>
<evidence type="ECO:0000256" key="6">
    <source>
        <dbReference type="ARBA" id="ARBA00023136"/>
    </source>
</evidence>
<feature type="transmembrane region" description="Helical" evidence="7">
    <location>
        <begin position="274"/>
        <end position="291"/>
    </location>
</feature>
<feature type="transmembrane region" description="Helical" evidence="7">
    <location>
        <begin position="9"/>
        <end position="27"/>
    </location>
</feature>
<dbReference type="RefSeq" id="WP_073125959.1">
    <property type="nucleotide sequence ID" value="NZ_BAABCH010000098.1"/>
</dbReference>
<gene>
    <name evidence="9" type="ORF">SAMN04488530_11370</name>
</gene>
<evidence type="ECO:0000256" key="1">
    <source>
        <dbReference type="ARBA" id="ARBA00004651"/>
    </source>
</evidence>
<keyword evidence="3" id="KW-1003">Cell membrane</keyword>
<organism evidence="9 10">
    <name type="scientific">Asaccharospora irregularis DSM 2635</name>
    <dbReference type="NCBI Taxonomy" id="1121321"/>
    <lineage>
        <taxon>Bacteria</taxon>
        <taxon>Bacillati</taxon>
        <taxon>Bacillota</taxon>
        <taxon>Clostridia</taxon>
        <taxon>Peptostreptococcales</taxon>
        <taxon>Peptostreptococcaceae</taxon>
        <taxon>Asaccharospora</taxon>
    </lineage>
</organism>
<reference evidence="10" key="1">
    <citation type="submission" date="2016-11" db="EMBL/GenBank/DDBJ databases">
        <authorList>
            <person name="Varghese N."/>
            <person name="Submissions S."/>
        </authorList>
    </citation>
    <scope>NUCLEOTIDE SEQUENCE [LARGE SCALE GENOMIC DNA]</scope>
    <source>
        <strain evidence="10">DSM 2635</strain>
    </source>
</reference>
<feature type="transmembrane region" description="Helical" evidence="7">
    <location>
        <begin position="158"/>
        <end position="178"/>
    </location>
</feature>
<comment type="subcellular location">
    <subcellularLocation>
        <location evidence="1">Cell membrane</location>
        <topology evidence="1">Multi-pass membrane protein</topology>
    </subcellularLocation>
</comment>
<dbReference type="InterPro" id="IPR020846">
    <property type="entry name" value="MFS_dom"/>
</dbReference>
<dbReference type="InterPro" id="IPR011701">
    <property type="entry name" value="MFS"/>
</dbReference>
<feature type="transmembrane region" description="Helical" evidence="7">
    <location>
        <begin position="39"/>
        <end position="59"/>
    </location>
</feature>
<feature type="transmembrane region" description="Helical" evidence="7">
    <location>
        <begin position="71"/>
        <end position="89"/>
    </location>
</feature>
<evidence type="ECO:0000259" key="8">
    <source>
        <dbReference type="PROSITE" id="PS50850"/>
    </source>
</evidence>
<dbReference type="PROSITE" id="PS50850">
    <property type="entry name" value="MFS"/>
    <property type="match status" value="1"/>
</dbReference>
<evidence type="ECO:0000256" key="5">
    <source>
        <dbReference type="ARBA" id="ARBA00022989"/>
    </source>
</evidence>
<dbReference type="SUPFAM" id="SSF103473">
    <property type="entry name" value="MFS general substrate transporter"/>
    <property type="match status" value="1"/>
</dbReference>
<feature type="transmembrane region" description="Helical" evidence="7">
    <location>
        <begin position="338"/>
        <end position="356"/>
    </location>
</feature>
<dbReference type="PANTHER" id="PTHR43414:SF6">
    <property type="entry name" value="MULTIDRUG RESISTANCE PROTEIN MDTG"/>
    <property type="match status" value="1"/>
</dbReference>
<evidence type="ECO:0000256" key="4">
    <source>
        <dbReference type="ARBA" id="ARBA00022692"/>
    </source>
</evidence>
<protein>
    <submittedName>
        <fullName evidence="9">MFS transporter, DHA1 family, multidrug resistance protein</fullName>
    </submittedName>
</protein>
<feature type="transmembrane region" description="Helical" evidence="7">
    <location>
        <begin position="202"/>
        <end position="226"/>
    </location>
</feature>
<dbReference type="Proteomes" id="UP000243255">
    <property type="component" value="Unassembled WGS sequence"/>
</dbReference>
<dbReference type="Pfam" id="PF07690">
    <property type="entry name" value="MFS_1"/>
    <property type="match status" value="2"/>
</dbReference>
<evidence type="ECO:0000256" key="2">
    <source>
        <dbReference type="ARBA" id="ARBA00022448"/>
    </source>
</evidence>
<dbReference type="Gene3D" id="1.20.1250.20">
    <property type="entry name" value="MFS general substrate transporter like domains"/>
    <property type="match status" value="1"/>
</dbReference>
<keyword evidence="2" id="KW-0813">Transport</keyword>
<feature type="transmembrane region" description="Helical" evidence="7">
    <location>
        <begin position="246"/>
        <end position="267"/>
    </location>
</feature>
<feature type="transmembrane region" description="Helical" evidence="7">
    <location>
        <begin position="362"/>
        <end position="380"/>
    </location>
</feature>
<name>A0A1M5PCQ2_9FIRM</name>
<dbReference type="AlphaFoldDB" id="A0A1M5PCQ2"/>
<keyword evidence="4 7" id="KW-0812">Transmembrane</keyword>
<accession>A0A1M5PCQ2</accession>
<dbReference type="STRING" id="1121321.SAMN04488530_11370"/>
<dbReference type="InterPro" id="IPR036259">
    <property type="entry name" value="MFS_trans_sf"/>
</dbReference>
<feature type="transmembrane region" description="Helical" evidence="7">
    <location>
        <begin position="95"/>
        <end position="117"/>
    </location>
</feature>
<feature type="transmembrane region" description="Helical" evidence="7">
    <location>
        <begin position="129"/>
        <end position="152"/>
    </location>
</feature>